<dbReference type="Pfam" id="PF16370">
    <property type="entry name" value="MetallophosC"/>
    <property type="match status" value="1"/>
</dbReference>
<dbReference type="KEGG" id="mcos:GM418_27640"/>
<dbReference type="EMBL" id="CP046401">
    <property type="protein sequence ID" value="QGY47302.1"/>
    <property type="molecule type" value="Genomic_DNA"/>
</dbReference>
<dbReference type="Gene3D" id="2.60.40.10">
    <property type="entry name" value="Immunoglobulins"/>
    <property type="match status" value="1"/>
</dbReference>
<evidence type="ECO:0000313" key="4">
    <source>
        <dbReference type="EMBL" id="QGY47302.1"/>
    </source>
</evidence>
<sequence>MQHFQSFLFLLFVFVTKILFATPGSTTGKVYIDSNNNGVFDKGEKGVRNVCVTNGEEVVLTDKDGEWELETNESATVFIIKPSGYQVPLNSFNSPEYYFKVDNELNRKDVKTIDFPLVQQEESETFSALFFGDPQARGMKEVNYVFHDIVEELIGTNDASFGVSLGDIVADDPGLMDDVSQGIAQIGIPWYNVFGNHDNDRNAKTNRERDNTFEHFFGPSTYAFEYGQVAFISINNIYFDKKGKYYPHFTRKQLTFIKNYLQFVPKDKLVVLMMHAPIIACDNQEEMYQLIQNREHTFSISGHVHEQINVFVDSEMGWQGKATHHHLINATVCGSWWCGLKDERGIPHATMNDGAPNGYSIITFDGNKYSVRFKAARRPADYQMNIYIPEEIEKDALDTTKVLVNVFAGSDRSIVEMSVNHDKSWIRMDTVQTVDPACFEMYKKSSFLKIIVDNQPLDEVFGYAMDYPGICHHMWKGKLPGGLEPGTYTLTVRTTDMFNQIWKENRIFRVK</sequence>
<evidence type="ECO:0000313" key="5">
    <source>
        <dbReference type="Proteomes" id="UP000428260"/>
    </source>
</evidence>
<dbReference type="Gene3D" id="3.60.21.10">
    <property type="match status" value="1"/>
</dbReference>
<dbReference type="InterPro" id="IPR029052">
    <property type="entry name" value="Metallo-depent_PP-like"/>
</dbReference>
<dbReference type="Proteomes" id="UP000428260">
    <property type="component" value="Chromosome"/>
</dbReference>
<feature type="domain" description="Calcineurin-like phosphoesterase C-terminal" evidence="2">
    <location>
        <begin position="329"/>
        <end position="500"/>
    </location>
</feature>
<dbReference type="SUPFAM" id="SSF56300">
    <property type="entry name" value="Metallo-dependent phosphatases"/>
    <property type="match status" value="1"/>
</dbReference>
<protein>
    <submittedName>
        <fullName evidence="4">Metallophosphoesterase</fullName>
    </submittedName>
</protein>
<feature type="domain" description="Calcineurin-like phosphoesterase" evidence="1">
    <location>
        <begin position="129"/>
        <end position="306"/>
    </location>
</feature>
<name>A0A6I6K4C7_9BACT</name>
<accession>A0A6I6K4C7</accession>
<dbReference type="Pfam" id="PF16371">
    <property type="entry name" value="MetallophosN"/>
    <property type="match status" value="1"/>
</dbReference>
<reference evidence="4 5" key="1">
    <citation type="submission" date="2019-11" db="EMBL/GenBank/DDBJ databases">
        <authorList>
            <person name="Zheng R.K."/>
            <person name="Sun C.M."/>
        </authorList>
    </citation>
    <scope>NUCLEOTIDE SEQUENCE [LARGE SCALE GENOMIC DNA]</scope>
    <source>
        <strain evidence="4 5">WC007</strain>
    </source>
</reference>
<dbReference type="SUPFAM" id="SSF117074">
    <property type="entry name" value="Hypothetical protein PA1324"/>
    <property type="match status" value="1"/>
</dbReference>
<dbReference type="InterPro" id="IPR032288">
    <property type="entry name" value="Metallophos_C"/>
</dbReference>
<evidence type="ECO:0000259" key="1">
    <source>
        <dbReference type="Pfam" id="PF00149"/>
    </source>
</evidence>
<dbReference type="RefSeq" id="WP_158871039.1">
    <property type="nucleotide sequence ID" value="NZ_CP046401.1"/>
</dbReference>
<evidence type="ECO:0000259" key="2">
    <source>
        <dbReference type="Pfam" id="PF16370"/>
    </source>
</evidence>
<dbReference type="Pfam" id="PF00149">
    <property type="entry name" value="Metallophos"/>
    <property type="match status" value="1"/>
</dbReference>
<dbReference type="InterPro" id="IPR032285">
    <property type="entry name" value="Metallophos_N"/>
</dbReference>
<proteinExistence type="predicted"/>
<dbReference type="PANTHER" id="PTHR43143:SF1">
    <property type="entry name" value="SERINE_THREONINE-PROTEIN PHOSPHATASE CPPED1"/>
    <property type="match status" value="1"/>
</dbReference>
<organism evidence="4 5">
    <name type="scientific">Maribellus comscasis</name>
    <dbReference type="NCBI Taxonomy" id="2681766"/>
    <lineage>
        <taxon>Bacteria</taxon>
        <taxon>Pseudomonadati</taxon>
        <taxon>Bacteroidota</taxon>
        <taxon>Bacteroidia</taxon>
        <taxon>Marinilabiliales</taxon>
        <taxon>Prolixibacteraceae</taxon>
        <taxon>Maribellus</taxon>
    </lineage>
</organism>
<dbReference type="CDD" id="cd00838">
    <property type="entry name" value="MPP_superfamily"/>
    <property type="match status" value="1"/>
</dbReference>
<dbReference type="InterPro" id="IPR051918">
    <property type="entry name" value="STPP_CPPED1"/>
</dbReference>
<keyword evidence="5" id="KW-1185">Reference proteome</keyword>
<gene>
    <name evidence="4" type="ORF">GM418_27640</name>
</gene>
<feature type="domain" description="Calcineurin-like phosphoesterase N-terminal" evidence="3">
    <location>
        <begin position="41"/>
        <end position="109"/>
    </location>
</feature>
<dbReference type="InterPro" id="IPR013783">
    <property type="entry name" value="Ig-like_fold"/>
</dbReference>
<evidence type="ECO:0000259" key="3">
    <source>
        <dbReference type="Pfam" id="PF16371"/>
    </source>
</evidence>
<dbReference type="AlphaFoldDB" id="A0A6I6K4C7"/>
<dbReference type="InterPro" id="IPR004843">
    <property type="entry name" value="Calcineurin-like_PHP"/>
</dbReference>
<dbReference type="PANTHER" id="PTHR43143">
    <property type="entry name" value="METALLOPHOSPHOESTERASE, CALCINEURIN SUPERFAMILY"/>
    <property type="match status" value="1"/>
</dbReference>
<dbReference type="GO" id="GO:0016787">
    <property type="term" value="F:hydrolase activity"/>
    <property type="evidence" value="ECO:0007669"/>
    <property type="project" value="InterPro"/>
</dbReference>